<keyword evidence="4" id="KW-1185">Reference proteome</keyword>
<protein>
    <submittedName>
        <fullName evidence="3">Putative adhesin</fullName>
    </submittedName>
</protein>
<dbReference type="OrthoDB" id="214853at2157"/>
<dbReference type="EMBL" id="FOYT01000002">
    <property type="protein sequence ID" value="SFR58534.1"/>
    <property type="molecule type" value="Genomic_DNA"/>
</dbReference>
<feature type="compositionally biased region" description="Polar residues" evidence="1">
    <location>
        <begin position="270"/>
        <end position="281"/>
    </location>
</feature>
<dbReference type="InterPro" id="IPR025164">
    <property type="entry name" value="Toastrack_DUF4097"/>
</dbReference>
<dbReference type="RefSeq" id="WP_089809218.1">
    <property type="nucleotide sequence ID" value="NZ_FOYT01000002.1"/>
</dbReference>
<feature type="domain" description="DUF4097" evidence="2">
    <location>
        <begin position="139"/>
        <end position="280"/>
    </location>
</feature>
<organism evidence="3 4">
    <name type="scientific">Halogeometricum rufum</name>
    <dbReference type="NCBI Taxonomy" id="553469"/>
    <lineage>
        <taxon>Archaea</taxon>
        <taxon>Methanobacteriati</taxon>
        <taxon>Methanobacteriota</taxon>
        <taxon>Stenosarchaea group</taxon>
        <taxon>Halobacteria</taxon>
        <taxon>Halobacteriales</taxon>
        <taxon>Haloferacaceae</taxon>
        <taxon>Halogeometricum</taxon>
    </lineage>
</organism>
<evidence type="ECO:0000259" key="2">
    <source>
        <dbReference type="Pfam" id="PF13349"/>
    </source>
</evidence>
<evidence type="ECO:0000313" key="3">
    <source>
        <dbReference type="EMBL" id="SFR58534.1"/>
    </source>
</evidence>
<dbReference type="Pfam" id="PF13349">
    <property type="entry name" value="DUF4097"/>
    <property type="match status" value="1"/>
</dbReference>
<dbReference type="AlphaFoldDB" id="A0A1I6HVS1"/>
<proteinExistence type="predicted"/>
<accession>A0A1I6HVS1</accession>
<evidence type="ECO:0000313" key="4">
    <source>
        <dbReference type="Proteomes" id="UP000198531"/>
    </source>
</evidence>
<reference evidence="4" key="1">
    <citation type="submission" date="2016-10" db="EMBL/GenBank/DDBJ databases">
        <authorList>
            <person name="Varghese N."/>
            <person name="Submissions S."/>
        </authorList>
    </citation>
    <scope>NUCLEOTIDE SEQUENCE [LARGE SCALE GENOMIC DNA]</scope>
    <source>
        <strain evidence="4">CGMCC 1.7736</strain>
    </source>
</reference>
<sequence length="281" mass="28459">MDDTDSLHDDALRRRAFASAAVTGLAGLAGCTGTVRPFVGKRETTTDAATGVQSLVVAADVGDVTVTPNADLSAGAVRAHVTKRSSSLLRSLSSATFSLTTTDGRAEARVRTEDGVVRLGPTPNVRLRIEAHPSVVVAAARSSDGDVTAHGTGGDAVVRTTNGDATATDVDGFVRVQSVNGDVRAHSCDGVRGVVSKNGDAEATVRALRSDADVGATNGDVRASLGASLGARVVAETTHGDLTVSATLDDARRSDRRVAGTVGDGGPTLRVSSETGDVSVT</sequence>
<name>A0A1I6HVS1_9EURY</name>
<evidence type="ECO:0000256" key="1">
    <source>
        <dbReference type="SAM" id="MobiDB-lite"/>
    </source>
</evidence>
<feature type="region of interest" description="Disordered" evidence="1">
    <location>
        <begin position="254"/>
        <end position="281"/>
    </location>
</feature>
<dbReference type="Proteomes" id="UP000198531">
    <property type="component" value="Unassembled WGS sequence"/>
</dbReference>
<gene>
    <name evidence="3" type="ORF">SAMN04487947_2566</name>
</gene>